<evidence type="ECO:0000259" key="9">
    <source>
        <dbReference type="PROSITE" id="PS51782"/>
    </source>
</evidence>
<keyword evidence="4 7" id="KW-0645">Protease</keyword>
<feature type="domain" description="LysM" evidence="9">
    <location>
        <begin position="30"/>
        <end position="73"/>
    </location>
</feature>
<dbReference type="PROSITE" id="PS00136">
    <property type="entry name" value="SUBTILASE_ASP"/>
    <property type="match status" value="1"/>
</dbReference>
<dbReference type="PROSITE" id="PS00138">
    <property type="entry name" value="SUBTILASE_SER"/>
    <property type="match status" value="1"/>
</dbReference>
<dbReference type="InterPro" id="IPR015500">
    <property type="entry name" value="Peptidase_S8_subtilisin-rel"/>
</dbReference>
<dbReference type="InterPro" id="IPR034084">
    <property type="entry name" value="Thermitase-like_dom"/>
</dbReference>
<dbReference type="AlphaFoldDB" id="A0A8A7K958"/>
<sequence length="657" mass="73164">MKRKYILLLFIFIVLSPLLFFQNAQTIDYNYHIVKPGDSLYKIAIEYHTTVNIIRELNNIYTDLIYPGQRIKVSLKNNDNTNDYYIVQAGDSLYKISQMFNISISTLKNINNLSSDIIYIGQSLLIREKDNLHSISGQVNFNNKSLGTQVISEDHTVINEILPLKINPNLPRYTEDEIIVKYKPVSVEENNQESTDNSGLITINSLDTKEGKIVHYRVPEGEDINEFISKYRELDNVAWVEPNYIFYTTAVPSDSYYNYQWGHINVNLEAAWDIEKGSENVTVAVIDTGVITTHPDLTENLLPGVDFVGGKKTYPIEDYDITDYDPTDETKLVDGGSHGTHVAGIIGAVTNNNKGIAGVNWQVSILPIRALTRKGGTSWDIAEGIYYAIDKNVDIINLSLGSNHQSSLQHEAVKTAVNKGITVIAAAGNENSSVYYPAAFPETIAVGAINENNRKASYSNYGPEVDLVAPGGDYGNPIYSTWGYYKEGKTVASYTGMIGTSMATPYVSGIAALLKAYGINDPNEIKERLISTAKDLGEEGKDNTFGYGLVDAHSALLEKKNNQAVVFTGTIDGKMIKTKSEVKKINYDRSFRLEEVQEGKNFVFAWLDINNDHIIDSGDYFGKTEKELIVDKDINGLKIDLFYIPAGIDSPLFTIEN</sequence>
<accession>A0A8A7K958</accession>
<dbReference type="InterPro" id="IPR050131">
    <property type="entry name" value="Peptidase_S8_subtilisin-like"/>
</dbReference>
<dbReference type="CDD" id="cd00118">
    <property type="entry name" value="LysM"/>
    <property type="match status" value="2"/>
</dbReference>
<dbReference type="InterPro" id="IPR023828">
    <property type="entry name" value="Peptidase_S8_Ser-AS"/>
</dbReference>
<dbReference type="Pfam" id="PF22148">
    <property type="entry name" value="Fervidolysin_NPro-like"/>
    <property type="match status" value="1"/>
</dbReference>
<dbReference type="PROSITE" id="PS51782">
    <property type="entry name" value="LYSM"/>
    <property type="match status" value="2"/>
</dbReference>
<dbReference type="InterPro" id="IPR023827">
    <property type="entry name" value="Peptidase_S8_Asp-AS"/>
</dbReference>
<dbReference type="GO" id="GO:0004252">
    <property type="term" value="F:serine-type endopeptidase activity"/>
    <property type="evidence" value="ECO:0007669"/>
    <property type="project" value="UniProtKB-UniRule"/>
</dbReference>
<reference evidence="10" key="1">
    <citation type="submission" date="2019-12" db="EMBL/GenBank/DDBJ databases">
        <authorList>
            <person name="zhang j."/>
            <person name="sun C.M."/>
        </authorList>
    </citation>
    <scope>NUCLEOTIDE SEQUENCE</scope>
    <source>
        <strain evidence="10">NS-1</strain>
    </source>
</reference>
<dbReference type="Proteomes" id="UP000665020">
    <property type="component" value="Chromosome"/>
</dbReference>
<dbReference type="SUPFAM" id="SSF54106">
    <property type="entry name" value="LysM domain"/>
    <property type="match status" value="2"/>
</dbReference>
<evidence type="ECO:0000256" key="6">
    <source>
        <dbReference type="ARBA" id="ARBA00022825"/>
    </source>
</evidence>
<protein>
    <submittedName>
        <fullName evidence="10">S8 family serine peptidase</fullName>
    </submittedName>
</protein>
<dbReference type="Pfam" id="PF00082">
    <property type="entry name" value="Peptidase_S8"/>
    <property type="match status" value="1"/>
</dbReference>
<dbReference type="GO" id="GO:0005576">
    <property type="term" value="C:extracellular region"/>
    <property type="evidence" value="ECO:0007669"/>
    <property type="project" value="UniProtKB-SubCell"/>
</dbReference>
<dbReference type="KEGG" id="ifn:GM661_09995"/>
<dbReference type="PRINTS" id="PR00723">
    <property type="entry name" value="SUBTILISIN"/>
</dbReference>
<evidence type="ECO:0000256" key="4">
    <source>
        <dbReference type="ARBA" id="ARBA00022670"/>
    </source>
</evidence>
<comment type="subcellular location">
    <subcellularLocation>
        <location evidence="1">Secreted</location>
    </subcellularLocation>
</comment>
<dbReference type="PROSITE" id="PS51892">
    <property type="entry name" value="SUBTILASE"/>
    <property type="match status" value="1"/>
</dbReference>
<evidence type="ECO:0000256" key="1">
    <source>
        <dbReference type="ARBA" id="ARBA00004613"/>
    </source>
</evidence>
<dbReference type="InterPro" id="IPR022398">
    <property type="entry name" value="Peptidase_S8_His-AS"/>
</dbReference>
<keyword evidence="11" id="KW-1185">Reference proteome</keyword>
<dbReference type="EMBL" id="CP046640">
    <property type="protein sequence ID" value="QTL98286.1"/>
    <property type="molecule type" value="Genomic_DNA"/>
</dbReference>
<evidence type="ECO:0000256" key="7">
    <source>
        <dbReference type="PROSITE-ProRule" id="PRU01240"/>
    </source>
</evidence>
<feature type="active site" description="Charge relay system" evidence="7">
    <location>
        <position position="501"/>
    </location>
</feature>
<dbReference type="PANTHER" id="PTHR43806:SF11">
    <property type="entry name" value="CEREVISIN-RELATED"/>
    <property type="match status" value="1"/>
</dbReference>
<evidence type="ECO:0000256" key="8">
    <source>
        <dbReference type="RuleBase" id="RU003355"/>
    </source>
</evidence>
<dbReference type="Pfam" id="PF01476">
    <property type="entry name" value="LysM"/>
    <property type="match status" value="2"/>
</dbReference>
<feature type="active site" description="Charge relay system" evidence="7">
    <location>
        <position position="338"/>
    </location>
</feature>
<keyword evidence="3" id="KW-0964">Secreted</keyword>
<name>A0A8A7K958_9FIRM</name>
<evidence type="ECO:0000256" key="5">
    <source>
        <dbReference type="ARBA" id="ARBA00022801"/>
    </source>
</evidence>
<dbReference type="SUPFAM" id="SSF52743">
    <property type="entry name" value="Subtilisin-like"/>
    <property type="match status" value="1"/>
</dbReference>
<feature type="active site" description="Charge relay system" evidence="7">
    <location>
        <position position="287"/>
    </location>
</feature>
<evidence type="ECO:0000256" key="2">
    <source>
        <dbReference type="ARBA" id="ARBA00011073"/>
    </source>
</evidence>
<dbReference type="PROSITE" id="PS00137">
    <property type="entry name" value="SUBTILASE_HIS"/>
    <property type="match status" value="1"/>
</dbReference>
<proteinExistence type="inferred from homology"/>
<feature type="domain" description="LysM" evidence="9">
    <location>
        <begin position="83"/>
        <end position="126"/>
    </location>
</feature>
<gene>
    <name evidence="10" type="ORF">GM661_09995</name>
</gene>
<dbReference type="PANTHER" id="PTHR43806">
    <property type="entry name" value="PEPTIDASE S8"/>
    <property type="match status" value="1"/>
</dbReference>
<dbReference type="RefSeq" id="WP_125990486.1">
    <property type="nucleotide sequence ID" value="NZ_CP046640.1"/>
</dbReference>
<dbReference type="GO" id="GO:0006508">
    <property type="term" value="P:proteolysis"/>
    <property type="evidence" value="ECO:0007669"/>
    <property type="project" value="UniProtKB-KW"/>
</dbReference>
<dbReference type="InterPro" id="IPR036852">
    <property type="entry name" value="Peptidase_S8/S53_dom_sf"/>
</dbReference>
<evidence type="ECO:0000313" key="11">
    <source>
        <dbReference type="Proteomes" id="UP000665020"/>
    </source>
</evidence>
<evidence type="ECO:0000313" key="10">
    <source>
        <dbReference type="EMBL" id="QTL98286.1"/>
    </source>
</evidence>
<dbReference type="CDD" id="cd07484">
    <property type="entry name" value="Peptidases_S8_Thermitase_like"/>
    <property type="match status" value="1"/>
</dbReference>
<dbReference type="Gene3D" id="3.10.350.10">
    <property type="entry name" value="LysM domain"/>
    <property type="match status" value="2"/>
</dbReference>
<dbReference type="InterPro" id="IPR054399">
    <property type="entry name" value="Fervidolysin-like_N_prodom"/>
</dbReference>
<evidence type="ECO:0000256" key="3">
    <source>
        <dbReference type="ARBA" id="ARBA00022525"/>
    </source>
</evidence>
<keyword evidence="6 7" id="KW-0720">Serine protease</keyword>
<organism evidence="10 11">
    <name type="scientific">Iocasia fonsfrigidae</name>
    <dbReference type="NCBI Taxonomy" id="2682810"/>
    <lineage>
        <taxon>Bacteria</taxon>
        <taxon>Bacillati</taxon>
        <taxon>Bacillota</taxon>
        <taxon>Clostridia</taxon>
        <taxon>Halanaerobiales</taxon>
        <taxon>Halanaerobiaceae</taxon>
        <taxon>Iocasia</taxon>
    </lineage>
</organism>
<dbReference type="SMART" id="SM00257">
    <property type="entry name" value="LysM"/>
    <property type="match status" value="2"/>
</dbReference>
<dbReference type="Gene3D" id="3.40.50.200">
    <property type="entry name" value="Peptidase S8/S53 domain"/>
    <property type="match status" value="1"/>
</dbReference>
<dbReference type="InterPro" id="IPR018392">
    <property type="entry name" value="LysM"/>
</dbReference>
<dbReference type="InterPro" id="IPR000209">
    <property type="entry name" value="Peptidase_S8/S53_dom"/>
</dbReference>
<keyword evidence="5 7" id="KW-0378">Hydrolase</keyword>
<comment type="similarity">
    <text evidence="2 7 8">Belongs to the peptidase S8 family.</text>
</comment>
<dbReference type="InterPro" id="IPR036779">
    <property type="entry name" value="LysM_dom_sf"/>
</dbReference>